<sequence length="640" mass="72163">MDVTTRSDATISSPEDSARLPKGSLPDRPCDVCRKRKSRCVKELGQNKCVLCTFHQRDCTYLDAPARRKRKRRDEAELESPSIGAASVSSPNPGHSLLNSTLGLHRTSHSRFVGSSSVHEPVLWALQEPYVGTSNHDYVRRVDANTFFVTENDHQTPFHVEELTDIDEIERTVQPNGPKLVEIYFRIVHPVFPILHKAVFLEKYARSYREFSPPLLAAVYLLAMDWWEYDTDLSQKSKPDGSQLLRLATNSFTSVVLRPKLSTVQAGLLLLQRYGGGSWIMTSQVVAVAEELGLHQDCSSWSVPDWEIGLRRRLAWAVIMQDCWAAALYGRPPHVSLKNWSARRVSLNDFPETAADQDNQDGSTEVEKGRRLFIHLAALTEILAEIQGICGPSGMSPTVSALEELLTQVKPVAMRLRDWKASMPAGLYMEDVTPRKLCSNGYLHLAYYTVEILLHRHIIRCCSVSSDPTLVSLCREAAKLRLEHAVSFVDMLRPEHLHAFWWFASAESVVLIGTYNALLWATSPLQTEADTYKNKLDEFRWSLKLRATNLKFVTIALQQLDKLPTLDDRLRQSQVLVTSQAGVWPSRLSASTMIDEDTPQQTPSHFQFDWNAFDEAFSPYLGPATGNSVLLQRSDQGEDT</sequence>
<reference evidence="8 9" key="1">
    <citation type="submission" date="2013-03" db="EMBL/GenBank/DDBJ databases">
        <title>The Genome Sequence of Phialophora europaea CBS 101466.</title>
        <authorList>
            <consortium name="The Broad Institute Genomics Platform"/>
            <person name="Cuomo C."/>
            <person name="de Hoog S."/>
            <person name="Gorbushina A."/>
            <person name="Walker B."/>
            <person name="Young S.K."/>
            <person name="Zeng Q."/>
            <person name="Gargeya S."/>
            <person name="Fitzgerald M."/>
            <person name="Haas B."/>
            <person name="Abouelleil A."/>
            <person name="Allen A.W."/>
            <person name="Alvarado L."/>
            <person name="Arachchi H.M."/>
            <person name="Berlin A.M."/>
            <person name="Chapman S.B."/>
            <person name="Gainer-Dewar J."/>
            <person name="Goldberg J."/>
            <person name="Griggs A."/>
            <person name="Gujja S."/>
            <person name="Hansen M."/>
            <person name="Howarth C."/>
            <person name="Imamovic A."/>
            <person name="Ireland A."/>
            <person name="Larimer J."/>
            <person name="McCowan C."/>
            <person name="Murphy C."/>
            <person name="Pearson M."/>
            <person name="Poon T.W."/>
            <person name="Priest M."/>
            <person name="Roberts A."/>
            <person name="Saif S."/>
            <person name="Shea T."/>
            <person name="Sisk P."/>
            <person name="Sykes S."/>
            <person name="Wortman J."/>
            <person name="Nusbaum C."/>
            <person name="Birren B."/>
        </authorList>
    </citation>
    <scope>NUCLEOTIDE SEQUENCE [LARGE SCALE GENOMIC DNA]</scope>
    <source>
        <strain evidence="8 9">CBS 101466</strain>
    </source>
</reference>
<feature type="region of interest" description="Disordered" evidence="6">
    <location>
        <begin position="1"/>
        <end position="24"/>
    </location>
</feature>
<feature type="compositionally biased region" description="Polar residues" evidence="6">
    <location>
        <begin position="87"/>
        <end position="96"/>
    </location>
</feature>
<evidence type="ECO:0000313" key="9">
    <source>
        <dbReference type="Proteomes" id="UP000030752"/>
    </source>
</evidence>
<dbReference type="OrthoDB" id="2264294at2759"/>
<dbReference type="InterPro" id="IPR001138">
    <property type="entry name" value="Zn2Cys6_DnaBD"/>
</dbReference>
<evidence type="ECO:0000256" key="5">
    <source>
        <dbReference type="ARBA" id="ARBA00023242"/>
    </source>
</evidence>
<dbReference type="eggNOG" id="ENOG502QQXX">
    <property type="taxonomic scope" value="Eukaryota"/>
</dbReference>
<dbReference type="InterPro" id="IPR050797">
    <property type="entry name" value="Carb_Metab_Trans_Reg"/>
</dbReference>
<dbReference type="CDD" id="cd00067">
    <property type="entry name" value="GAL4"/>
    <property type="match status" value="1"/>
</dbReference>
<dbReference type="CDD" id="cd12148">
    <property type="entry name" value="fungal_TF_MHR"/>
    <property type="match status" value="1"/>
</dbReference>
<dbReference type="GO" id="GO:0008270">
    <property type="term" value="F:zinc ion binding"/>
    <property type="evidence" value="ECO:0007669"/>
    <property type="project" value="InterPro"/>
</dbReference>
<dbReference type="InterPro" id="IPR007219">
    <property type="entry name" value="XnlR_reg_dom"/>
</dbReference>
<dbReference type="PANTHER" id="PTHR31668:SF4">
    <property type="entry name" value="TRANSCRIPTIONAL ACTIVATOR PROTEIN DAL81"/>
    <property type="match status" value="1"/>
</dbReference>
<dbReference type="PROSITE" id="PS50048">
    <property type="entry name" value="ZN2_CY6_FUNGAL_2"/>
    <property type="match status" value="1"/>
</dbReference>
<name>W2S1Y6_CYPE1</name>
<evidence type="ECO:0000256" key="4">
    <source>
        <dbReference type="ARBA" id="ARBA00023163"/>
    </source>
</evidence>
<dbReference type="GeneID" id="19969194"/>
<evidence type="ECO:0000259" key="7">
    <source>
        <dbReference type="PROSITE" id="PS50048"/>
    </source>
</evidence>
<dbReference type="GO" id="GO:0000981">
    <property type="term" value="F:DNA-binding transcription factor activity, RNA polymerase II-specific"/>
    <property type="evidence" value="ECO:0007669"/>
    <property type="project" value="InterPro"/>
</dbReference>
<evidence type="ECO:0000256" key="2">
    <source>
        <dbReference type="ARBA" id="ARBA00023015"/>
    </source>
</evidence>
<dbReference type="Gene3D" id="4.10.240.10">
    <property type="entry name" value="Zn(2)-C6 fungal-type DNA-binding domain"/>
    <property type="match status" value="1"/>
</dbReference>
<dbReference type="PANTHER" id="PTHR31668">
    <property type="entry name" value="GLUCOSE TRANSPORT TRANSCRIPTION REGULATOR RGT1-RELATED-RELATED"/>
    <property type="match status" value="1"/>
</dbReference>
<evidence type="ECO:0000313" key="8">
    <source>
        <dbReference type="EMBL" id="ETN42697.1"/>
    </source>
</evidence>
<dbReference type="SMART" id="SM00066">
    <property type="entry name" value="GAL4"/>
    <property type="match status" value="1"/>
</dbReference>
<dbReference type="GO" id="GO:0006351">
    <property type="term" value="P:DNA-templated transcription"/>
    <property type="evidence" value="ECO:0007669"/>
    <property type="project" value="InterPro"/>
</dbReference>
<dbReference type="HOGENOM" id="CLU_006632_1_1_1"/>
<feature type="domain" description="Zn(2)-C6 fungal-type" evidence="7">
    <location>
        <begin position="29"/>
        <end position="61"/>
    </location>
</feature>
<dbReference type="InterPro" id="IPR036864">
    <property type="entry name" value="Zn2-C6_fun-type_DNA-bd_sf"/>
</dbReference>
<dbReference type="GO" id="GO:0001080">
    <property type="term" value="P:nitrogen catabolite activation of transcription from RNA polymerase II promoter"/>
    <property type="evidence" value="ECO:0007669"/>
    <property type="project" value="TreeGrafter"/>
</dbReference>
<keyword evidence="1" id="KW-0479">Metal-binding</keyword>
<dbReference type="RefSeq" id="XP_008714433.1">
    <property type="nucleotide sequence ID" value="XM_008716211.1"/>
</dbReference>
<dbReference type="SMART" id="SM00906">
    <property type="entry name" value="Fungal_trans"/>
    <property type="match status" value="1"/>
</dbReference>
<proteinExistence type="predicted"/>
<organism evidence="8 9">
    <name type="scientific">Cyphellophora europaea (strain CBS 101466)</name>
    <name type="common">Phialophora europaea</name>
    <dbReference type="NCBI Taxonomy" id="1220924"/>
    <lineage>
        <taxon>Eukaryota</taxon>
        <taxon>Fungi</taxon>
        <taxon>Dikarya</taxon>
        <taxon>Ascomycota</taxon>
        <taxon>Pezizomycotina</taxon>
        <taxon>Eurotiomycetes</taxon>
        <taxon>Chaetothyriomycetidae</taxon>
        <taxon>Chaetothyriales</taxon>
        <taxon>Cyphellophoraceae</taxon>
        <taxon>Cyphellophora</taxon>
    </lineage>
</organism>
<dbReference type="EMBL" id="KB822718">
    <property type="protein sequence ID" value="ETN42697.1"/>
    <property type="molecule type" value="Genomic_DNA"/>
</dbReference>
<dbReference type="InParanoid" id="W2S1Y6"/>
<keyword evidence="9" id="KW-1185">Reference proteome</keyword>
<dbReference type="VEuPathDB" id="FungiDB:HMPREF1541_01855"/>
<gene>
    <name evidence="8" type="ORF">HMPREF1541_01855</name>
</gene>
<dbReference type="SUPFAM" id="SSF57701">
    <property type="entry name" value="Zn2/Cys6 DNA-binding domain"/>
    <property type="match status" value="1"/>
</dbReference>
<dbReference type="Proteomes" id="UP000030752">
    <property type="component" value="Unassembled WGS sequence"/>
</dbReference>
<dbReference type="GO" id="GO:0003677">
    <property type="term" value="F:DNA binding"/>
    <property type="evidence" value="ECO:0007669"/>
    <property type="project" value="UniProtKB-KW"/>
</dbReference>
<accession>W2S1Y6</accession>
<protein>
    <recommendedName>
        <fullName evidence="7">Zn(2)-C6 fungal-type domain-containing protein</fullName>
    </recommendedName>
</protein>
<dbReference type="FunCoup" id="W2S1Y6">
    <property type="interactions" value="273"/>
</dbReference>
<keyword evidence="3" id="KW-0238">DNA-binding</keyword>
<dbReference type="Pfam" id="PF04082">
    <property type="entry name" value="Fungal_trans"/>
    <property type="match status" value="1"/>
</dbReference>
<feature type="region of interest" description="Disordered" evidence="6">
    <location>
        <begin position="66"/>
        <end position="96"/>
    </location>
</feature>
<dbReference type="PROSITE" id="PS00463">
    <property type="entry name" value="ZN2_CY6_FUNGAL_1"/>
    <property type="match status" value="1"/>
</dbReference>
<feature type="compositionally biased region" description="Polar residues" evidence="6">
    <location>
        <begin position="1"/>
        <end position="15"/>
    </location>
</feature>
<dbReference type="GO" id="GO:0005634">
    <property type="term" value="C:nucleus"/>
    <property type="evidence" value="ECO:0007669"/>
    <property type="project" value="TreeGrafter"/>
</dbReference>
<dbReference type="STRING" id="1220924.W2S1Y6"/>
<keyword evidence="4" id="KW-0804">Transcription</keyword>
<keyword evidence="5" id="KW-0539">Nucleus</keyword>
<evidence type="ECO:0000256" key="1">
    <source>
        <dbReference type="ARBA" id="ARBA00022723"/>
    </source>
</evidence>
<evidence type="ECO:0000256" key="6">
    <source>
        <dbReference type="SAM" id="MobiDB-lite"/>
    </source>
</evidence>
<evidence type="ECO:0000256" key="3">
    <source>
        <dbReference type="ARBA" id="ARBA00023125"/>
    </source>
</evidence>
<keyword evidence="2" id="KW-0805">Transcription regulation</keyword>
<dbReference type="AlphaFoldDB" id="W2S1Y6"/>